<evidence type="ECO:0000313" key="2">
    <source>
        <dbReference type="Proteomes" id="UP000231259"/>
    </source>
</evidence>
<name>A0A2G8RDE1_9RHOB</name>
<gene>
    <name evidence="1" type="ORF">P775_13670</name>
</gene>
<organism evidence="1 2">
    <name type="scientific">Puniceibacterium antarcticum</name>
    <dbReference type="NCBI Taxonomy" id="1206336"/>
    <lineage>
        <taxon>Bacteria</taxon>
        <taxon>Pseudomonadati</taxon>
        <taxon>Pseudomonadota</taxon>
        <taxon>Alphaproteobacteria</taxon>
        <taxon>Rhodobacterales</taxon>
        <taxon>Paracoccaceae</taxon>
        <taxon>Puniceibacterium</taxon>
    </lineage>
</organism>
<evidence type="ECO:0000313" key="1">
    <source>
        <dbReference type="EMBL" id="PIL19567.1"/>
    </source>
</evidence>
<proteinExistence type="predicted"/>
<dbReference type="Proteomes" id="UP000231259">
    <property type="component" value="Unassembled WGS sequence"/>
</dbReference>
<accession>A0A2G8RDE1</accession>
<dbReference type="AlphaFoldDB" id="A0A2G8RDE1"/>
<sequence length="52" mass="5837">MQFGLNLGVVRRISGRKSHPGFHRVLTLLQPIDVIFSQSSRGNGLTVEIWAF</sequence>
<protein>
    <submittedName>
        <fullName evidence="1">Uncharacterized protein</fullName>
    </submittedName>
</protein>
<comment type="caution">
    <text evidence="1">The sequence shown here is derived from an EMBL/GenBank/DDBJ whole genome shotgun (WGS) entry which is preliminary data.</text>
</comment>
<dbReference type="EMBL" id="AWWI01000096">
    <property type="protein sequence ID" value="PIL19567.1"/>
    <property type="molecule type" value="Genomic_DNA"/>
</dbReference>
<keyword evidence="2" id="KW-1185">Reference proteome</keyword>
<reference evidence="1 2" key="1">
    <citation type="submission" date="2013-09" db="EMBL/GenBank/DDBJ databases">
        <title>Genome sequencing of Phaeobacter antarcticus sp. nov. SM1211.</title>
        <authorList>
            <person name="Zhang X.-Y."/>
            <person name="Liu C."/>
            <person name="Chen X.-L."/>
            <person name="Xie B.-B."/>
            <person name="Qin Q.-L."/>
            <person name="Rong J.-C."/>
            <person name="Zhang Y.-Z."/>
        </authorList>
    </citation>
    <scope>NUCLEOTIDE SEQUENCE [LARGE SCALE GENOMIC DNA]</scope>
    <source>
        <strain evidence="1 2">SM1211</strain>
    </source>
</reference>